<evidence type="ECO:0000313" key="1">
    <source>
        <dbReference type="EMBL" id="PYZ92653.1"/>
    </source>
</evidence>
<evidence type="ECO:0008006" key="3">
    <source>
        <dbReference type="Google" id="ProtNLM"/>
    </source>
</evidence>
<organism evidence="1 2">
    <name type="scientific">Salipaludibacillus keqinensis</name>
    <dbReference type="NCBI Taxonomy" id="2045207"/>
    <lineage>
        <taxon>Bacteria</taxon>
        <taxon>Bacillati</taxon>
        <taxon>Bacillota</taxon>
        <taxon>Bacilli</taxon>
        <taxon>Bacillales</taxon>
        <taxon>Bacillaceae</taxon>
    </lineage>
</organism>
<keyword evidence="2" id="KW-1185">Reference proteome</keyword>
<accession>A0A323TIY8</accession>
<dbReference type="AlphaFoldDB" id="A0A323TIY8"/>
<gene>
    <name evidence="1" type="ORF">CR194_13375</name>
</gene>
<comment type="caution">
    <text evidence="1">The sequence shown here is derived from an EMBL/GenBank/DDBJ whole genome shotgun (WGS) entry which is preliminary data.</text>
</comment>
<protein>
    <recommendedName>
        <fullName evidence="3">Lipoprotein</fullName>
    </recommendedName>
</protein>
<reference evidence="1 2" key="1">
    <citation type="submission" date="2017-10" db="EMBL/GenBank/DDBJ databases">
        <title>Bacillus sp. nov., a halophilic bacterium isolated from a Keqin Lake.</title>
        <authorList>
            <person name="Wang H."/>
        </authorList>
    </citation>
    <scope>NUCLEOTIDE SEQUENCE [LARGE SCALE GENOMIC DNA]</scope>
    <source>
        <strain evidence="1 2">KQ-12</strain>
    </source>
</reference>
<name>A0A323TIY8_9BACI</name>
<sequence length="124" mass="14404">MKIIFFVIFLGLLSACKNEVDVLTLYEKSNEGGEGEYEKVLETEDEEIMEEVNMIFDQLEEIDEDPPELDPTHTLTIQNQENSSMSSKADIWLQDSGEALVNNYDDQIERLPREEMDRLLELQE</sequence>
<proteinExistence type="predicted"/>
<dbReference type="Proteomes" id="UP000248214">
    <property type="component" value="Unassembled WGS sequence"/>
</dbReference>
<dbReference type="EMBL" id="PDOD01000003">
    <property type="protein sequence ID" value="PYZ92653.1"/>
    <property type="molecule type" value="Genomic_DNA"/>
</dbReference>
<dbReference type="PROSITE" id="PS51257">
    <property type="entry name" value="PROKAR_LIPOPROTEIN"/>
    <property type="match status" value="1"/>
</dbReference>
<evidence type="ECO:0000313" key="2">
    <source>
        <dbReference type="Proteomes" id="UP000248214"/>
    </source>
</evidence>
<dbReference type="RefSeq" id="WP_110610202.1">
    <property type="nucleotide sequence ID" value="NZ_PDOD01000003.1"/>
</dbReference>